<feature type="signal peptide" evidence="2">
    <location>
        <begin position="1"/>
        <end position="24"/>
    </location>
</feature>
<evidence type="ECO:0008006" key="5">
    <source>
        <dbReference type="Google" id="ProtNLM"/>
    </source>
</evidence>
<feature type="region of interest" description="Disordered" evidence="1">
    <location>
        <begin position="28"/>
        <end position="61"/>
    </location>
</feature>
<keyword evidence="2" id="KW-0732">Signal</keyword>
<dbReference type="Proteomes" id="UP001500596">
    <property type="component" value="Unassembled WGS sequence"/>
</dbReference>
<organism evidence="3 4">
    <name type="scientific">Microbacterium lacus</name>
    <dbReference type="NCBI Taxonomy" id="415217"/>
    <lineage>
        <taxon>Bacteria</taxon>
        <taxon>Bacillati</taxon>
        <taxon>Actinomycetota</taxon>
        <taxon>Actinomycetes</taxon>
        <taxon>Micrococcales</taxon>
        <taxon>Microbacteriaceae</taxon>
        <taxon>Microbacterium</taxon>
    </lineage>
</organism>
<evidence type="ECO:0000256" key="2">
    <source>
        <dbReference type="SAM" id="SignalP"/>
    </source>
</evidence>
<feature type="compositionally biased region" description="Low complexity" evidence="1">
    <location>
        <begin position="28"/>
        <end position="58"/>
    </location>
</feature>
<comment type="caution">
    <text evidence="3">The sequence shown here is derived from an EMBL/GenBank/DDBJ whole genome shotgun (WGS) entry which is preliminary data.</text>
</comment>
<gene>
    <name evidence="3" type="ORF">GCM10009807_12970</name>
</gene>
<evidence type="ECO:0000256" key="1">
    <source>
        <dbReference type="SAM" id="MobiDB-lite"/>
    </source>
</evidence>
<dbReference type="PROSITE" id="PS51257">
    <property type="entry name" value="PROKAR_LIPOPROTEIN"/>
    <property type="match status" value="1"/>
</dbReference>
<dbReference type="EMBL" id="BAAAPK010000001">
    <property type="protein sequence ID" value="GAA1670261.1"/>
    <property type="molecule type" value="Genomic_DNA"/>
</dbReference>
<name>A0ABN2GFM9_9MICO</name>
<accession>A0ABN2GFM9</accession>
<protein>
    <recommendedName>
        <fullName evidence="5">DUF4333 domain-containing protein</fullName>
    </recommendedName>
</protein>
<evidence type="ECO:0000313" key="4">
    <source>
        <dbReference type="Proteomes" id="UP001500596"/>
    </source>
</evidence>
<proteinExistence type="predicted"/>
<sequence>MSSARSRRATAVVIAALALGLSLAGCKPEPATTSAPAPSASASPSASANSTGSPSPTAQADAGIELPASCEQLYSPEMLAALQGRGPLNDPGVTMTSTQNVAALELLSSGVATIRCSWGVPSDSGMATNVTILSAEQSSALTTALAEAGFGCGDELGGTVCRSAQSMVSQDDQIAELTETHVFRGDVWISSYTINFDVPGYTEDVVATLWG</sequence>
<reference evidence="3 4" key="1">
    <citation type="journal article" date="2019" name="Int. J. Syst. Evol. Microbiol.">
        <title>The Global Catalogue of Microorganisms (GCM) 10K type strain sequencing project: providing services to taxonomists for standard genome sequencing and annotation.</title>
        <authorList>
            <consortium name="The Broad Institute Genomics Platform"/>
            <consortium name="The Broad Institute Genome Sequencing Center for Infectious Disease"/>
            <person name="Wu L."/>
            <person name="Ma J."/>
        </authorList>
    </citation>
    <scope>NUCLEOTIDE SEQUENCE [LARGE SCALE GENOMIC DNA]</scope>
    <source>
        <strain evidence="3 4">JCM 15575</strain>
    </source>
</reference>
<dbReference type="RefSeq" id="WP_344052802.1">
    <property type="nucleotide sequence ID" value="NZ_BAAAPK010000001.1"/>
</dbReference>
<evidence type="ECO:0000313" key="3">
    <source>
        <dbReference type="EMBL" id="GAA1670261.1"/>
    </source>
</evidence>
<keyword evidence="4" id="KW-1185">Reference proteome</keyword>
<feature type="chain" id="PRO_5046414578" description="DUF4333 domain-containing protein" evidence="2">
    <location>
        <begin position="25"/>
        <end position="211"/>
    </location>
</feature>